<name>A0A7U7G573_9PROT</name>
<dbReference type="EMBL" id="CBLY010000004">
    <property type="protein sequence ID" value="CDG33299.1"/>
    <property type="molecule type" value="Genomic_DNA"/>
</dbReference>
<organism evidence="2 3">
    <name type="scientific">Parasaccharibacter apium</name>
    <dbReference type="NCBI Taxonomy" id="1510841"/>
    <lineage>
        <taxon>Bacteria</taxon>
        <taxon>Pseudomonadati</taxon>
        <taxon>Pseudomonadota</taxon>
        <taxon>Alphaproteobacteria</taxon>
        <taxon>Acetobacterales</taxon>
        <taxon>Acetobacteraceae</taxon>
        <taxon>Parasaccharibacter</taxon>
    </lineage>
</organism>
<feature type="region of interest" description="Disordered" evidence="1">
    <location>
        <begin position="1"/>
        <end position="21"/>
    </location>
</feature>
<reference evidence="2 3" key="1">
    <citation type="journal article" date="2014" name="Genome Biol. Evol.">
        <title>Acetic acid bacteria genomes reveal functional traits for adaptation to life in insect guts.</title>
        <authorList>
            <person name="Chouaia B."/>
            <person name="Gaiarsa S."/>
            <person name="Crotti E."/>
            <person name="Comandatore F."/>
            <person name="Degli Esposti M."/>
            <person name="Ricci I."/>
            <person name="Alma A."/>
            <person name="Favia G."/>
            <person name="Bandi C."/>
            <person name="Daffonchio D."/>
        </authorList>
    </citation>
    <scope>NUCLEOTIDE SEQUENCE [LARGE SCALE GENOMIC DNA]</scope>
    <source>
        <strain evidence="3">AM169</strain>
    </source>
</reference>
<dbReference type="AlphaFoldDB" id="A0A7U7G573"/>
<protein>
    <submittedName>
        <fullName evidence="2">Uncharacterized protein</fullName>
    </submittedName>
</protein>
<reference evidence="2 3" key="2">
    <citation type="journal article" date="2014" name="PLoS ONE">
        <title>Evolution of mitochondria reconstructed from the energy metabolism of living bacteria.</title>
        <authorList>
            <person name="Degli Esposti M."/>
            <person name="Chouaia B."/>
            <person name="Comandatore F."/>
            <person name="Crotti E."/>
            <person name="Sassera D."/>
            <person name="Lievens P.M."/>
            <person name="Daffonchio D."/>
            <person name="Bandi C."/>
        </authorList>
    </citation>
    <scope>NUCLEOTIDE SEQUENCE [LARGE SCALE GENOMIC DNA]</scope>
    <source>
        <strain evidence="3">AM169</strain>
    </source>
</reference>
<accession>A0A7U7G573</accession>
<comment type="caution">
    <text evidence="2">The sequence shown here is derived from an EMBL/GenBank/DDBJ whole genome shotgun (WGS) entry which is preliminary data.</text>
</comment>
<gene>
    <name evidence="2" type="ORF">SACS_0561</name>
</gene>
<evidence type="ECO:0000313" key="2">
    <source>
        <dbReference type="EMBL" id="CDG33299.1"/>
    </source>
</evidence>
<evidence type="ECO:0000256" key="1">
    <source>
        <dbReference type="SAM" id="MobiDB-lite"/>
    </source>
</evidence>
<proteinExistence type="predicted"/>
<evidence type="ECO:0000313" key="3">
    <source>
        <dbReference type="Proteomes" id="UP000027590"/>
    </source>
</evidence>
<dbReference type="Proteomes" id="UP000027590">
    <property type="component" value="Unassembled WGS sequence"/>
</dbReference>
<sequence length="38" mass="4354">MDSVESLPKGRLGSNNTDHCRPPTRYWNLTNFFPELCG</sequence>